<accession>A0A3D9FGW0</accession>
<reference evidence="7 8" key="1">
    <citation type="submission" date="2018-07" db="EMBL/GenBank/DDBJ databases">
        <title>Genomic Encyclopedia of Type Strains, Phase IV (KMG-IV): sequencing the most valuable type-strain genomes for metagenomic binning, comparative biology and taxonomic classification.</title>
        <authorList>
            <person name="Goeker M."/>
        </authorList>
    </citation>
    <scope>NUCLEOTIDE SEQUENCE [LARGE SCALE GENOMIC DNA]</scope>
    <source>
        <strain evidence="7 8">DSM 26725</strain>
    </source>
</reference>
<evidence type="ECO:0000256" key="6">
    <source>
        <dbReference type="SAM" id="Phobius"/>
    </source>
</evidence>
<dbReference type="GO" id="GO:0005886">
    <property type="term" value="C:plasma membrane"/>
    <property type="evidence" value="ECO:0007669"/>
    <property type="project" value="UniProtKB-SubCell"/>
</dbReference>
<gene>
    <name evidence="7" type="ORF">DFR46_2047</name>
</gene>
<dbReference type="EMBL" id="QRDP01000004">
    <property type="protein sequence ID" value="RED17013.1"/>
    <property type="molecule type" value="Genomic_DNA"/>
</dbReference>
<evidence type="ECO:0000256" key="2">
    <source>
        <dbReference type="ARBA" id="ARBA00022475"/>
    </source>
</evidence>
<evidence type="ECO:0000256" key="3">
    <source>
        <dbReference type="ARBA" id="ARBA00022692"/>
    </source>
</evidence>
<evidence type="ECO:0000256" key="4">
    <source>
        <dbReference type="ARBA" id="ARBA00022989"/>
    </source>
</evidence>
<keyword evidence="5 6" id="KW-0472">Membrane</keyword>
<dbReference type="InterPro" id="IPR001123">
    <property type="entry name" value="LeuE-type"/>
</dbReference>
<evidence type="ECO:0000256" key="5">
    <source>
        <dbReference type="ARBA" id="ARBA00023136"/>
    </source>
</evidence>
<comment type="subcellular location">
    <subcellularLocation>
        <location evidence="1">Cell membrane</location>
        <topology evidence="1">Multi-pass membrane protein</topology>
    </subcellularLocation>
</comment>
<keyword evidence="2" id="KW-1003">Cell membrane</keyword>
<dbReference type="RefSeq" id="WP_211306415.1">
    <property type="nucleotide sequence ID" value="NZ_QRDP01000004.1"/>
</dbReference>
<feature type="transmembrane region" description="Helical" evidence="6">
    <location>
        <begin position="39"/>
        <end position="63"/>
    </location>
</feature>
<keyword evidence="4 6" id="KW-1133">Transmembrane helix</keyword>
<keyword evidence="8" id="KW-1185">Reference proteome</keyword>
<dbReference type="PANTHER" id="PTHR30086">
    <property type="entry name" value="ARGININE EXPORTER PROTEIN ARGO"/>
    <property type="match status" value="1"/>
</dbReference>
<feature type="transmembrane region" description="Helical" evidence="6">
    <location>
        <begin position="147"/>
        <end position="172"/>
    </location>
</feature>
<name>A0A3D9FGW0_9SPHN</name>
<evidence type="ECO:0000313" key="8">
    <source>
        <dbReference type="Proteomes" id="UP000256310"/>
    </source>
</evidence>
<evidence type="ECO:0000313" key="7">
    <source>
        <dbReference type="EMBL" id="RED17013.1"/>
    </source>
</evidence>
<dbReference type="PIRSF" id="PIRSF006324">
    <property type="entry name" value="LeuE"/>
    <property type="match status" value="1"/>
</dbReference>
<comment type="caution">
    <text evidence="7">The sequence shown here is derived from an EMBL/GenBank/DDBJ whole genome shotgun (WGS) entry which is preliminary data.</text>
</comment>
<proteinExistence type="predicted"/>
<feature type="transmembrane region" description="Helical" evidence="6">
    <location>
        <begin position="184"/>
        <end position="202"/>
    </location>
</feature>
<feature type="transmembrane region" description="Helical" evidence="6">
    <location>
        <begin position="70"/>
        <end position="88"/>
    </location>
</feature>
<dbReference type="Proteomes" id="UP000256310">
    <property type="component" value="Unassembled WGS sequence"/>
</dbReference>
<dbReference type="Pfam" id="PF01810">
    <property type="entry name" value="LysE"/>
    <property type="match status" value="1"/>
</dbReference>
<sequence length="205" mass="21302">MLSATLAAFLGTALLIELTPGPNMAYLALVSAVEGRRAGLATTIGIALGLAIVGLAAAFGLAALLSASPLAFAALRWGGALYLLWLAFEAWTGAGEVSPSRANHRKNAAQHFRRGLTVNLLNPKAALFFVAILPGFTEAARPLIPQAVILTLLYVALATAVHLGIVGLAGTAQRWLADPARQRVARKGFAIILAGVAAWFLISTQ</sequence>
<dbReference type="PANTHER" id="PTHR30086:SF20">
    <property type="entry name" value="ARGININE EXPORTER PROTEIN ARGO-RELATED"/>
    <property type="match status" value="1"/>
</dbReference>
<dbReference type="AlphaFoldDB" id="A0A3D9FGW0"/>
<protein>
    <submittedName>
        <fullName evidence="7">Threonine/homoserine/homoserine lactone efflux protein</fullName>
    </submittedName>
</protein>
<keyword evidence="3 6" id="KW-0812">Transmembrane</keyword>
<organism evidence="7 8">
    <name type="scientific">Parasphingopyxis lamellibrachiae</name>
    <dbReference type="NCBI Taxonomy" id="680125"/>
    <lineage>
        <taxon>Bacteria</taxon>
        <taxon>Pseudomonadati</taxon>
        <taxon>Pseudomonadota</taxon>
        <taxon>Alphaproteobacteria</taxon>
        <taxon>Sphingomonadales</taxon>
        <taxon>Sphingomonadaceae</taxon>
        <taxon>Parasphingopyxis</taxon>
    </lineage>
</organism>
<dbReference type="GO" id="GO:0015171">
    <property type="term" value="F:amino acid transmembrane transporter activity"/>
    <property type="evidence" value="ECO:0007669"/>
    <property type="project" value="TreeGrafter"/>
</dbReference>
<evidence type="ECO:0000256" key="1">
    <source>
        <dbReference type="ARBA" id="ARBA00004651"/>
    </source>
</evidence>